<dbReference type="InterPro" id="IPR002763">
    <property type="entry name" value="DUF72"/>
</dbReference>
<reference evidence="1 2" key="1">
    <citation type="journal article" date="2012" name="J. Bacteriol.">
        <title>Genome sequences for six rhodanobacter strains, isolated from soils and the terrestrial subsurface, with variable denitrification capabilities.</title>
        <authorList>
            <person name="Kostka J.E."/>
            <person name="Green S.J."/>
            <person name="Rishishwar L."/>
            <person name="Prakash O."/>
            <person name="Katz L.S."/>
            <person name="Marino-Ramirez L."/>
            <person name="Jordan I.K."/>
            <person name="Munk C."/>
            <person name="Ivanova N."/>
            <person name="Mikhailova N."/>
            <person name="Watson D.B."/>
            <person name="Brown S.D."/>
            <person name="Palumbo A.V."/>
            <person name="Brooks S.C."/>
        </authorList>
    </citation>
    <scope>NUCLEOTIDE SEQUENCE [LARGE SCALE GENOMIC DNA]</scope>
    <source>
        <strain evidence="1 2">B39</strain>
    </source>
</reference>
<keyword evidence="2" id="KW-1185">Reference proteome</keyword>
<dbReference type="AlphaFoldDB" id="I4W187"/>
<dbReference type="InterPro" id="IPR036520">
    <property type="entry name" value="UPF0759_sf"/>
</dbReference>
<organism evidence="1 2">
    <name type="scientific">Rhodanobacter spathiphylli B39</name>
    <dbReference type="NCBI Taxonomy" id="1163407"/>
    <lineage>
        <taxon>Bacteria</taxon>
        <taxon>Pseudomonadati</taxon>
        <taxon>Pseudomonadota</taxon>
        <taxon>Gammaproteobacteria</taxon>
        <taxon>Lysobacterales</taxon>
        <taxon>Rhodanobacteraceae</taxon>
        <taxon>Rhodanobacter</taxon>
    </lineage>
</organism>
<gene>
    <name evidence="1" type="ORF">UU7_09580</name>
</gene>
<accession>I4W187</accession>
<dbReference type="OrthoDB" id="9780310at2"/>
<evidence type="ECO:0000313" key="1">
    <source>
        <dbReference type="EMBL" id="EIL93228.1"/>
    </source>
</evidence>
<dbReference type="PATRIC" id="fig|1163407.3.peg.1929"/>
<sequence>MCRPELLIGCAGWSIPAAQADRFPEGSSHLERYARRFNCVEINSSFYRPHRPATWQRWAASVPRDFRFAVKMPRAISHEARLRHAEPALRDFLAQVEELGTKLGCLLLQLPPSLAYRPPEVLPFLDQLRRLHAGSVACEPRHPSWFHPAVGRALRERGIARVAADPARQPRAAVPAGDHHLQYFRLHGSPRIYYDAYSGAALRRIERRLRRPDPAPSRHWCIFDNTALGHAVANALELASRVGDVTDV</sequence>
<protein>
    <recommendedName>
        <fullName evidence="3">DUF72 domain-containing protein</fullName>
    </recommendedName>
</protein>
<proteinExistence type="predicted"/>
<evidence type="ECO:0000313" key="2">
    <source>
        <dbReference type="Proteomes" id="UP000003226"/>
    </source>
</evidence>
<name>I4W187_9GAMM</name>
<dbReference type="eggNOG" id="COG1801">
    <property type="taxonomic scope" value="Bacteria"/>
</dbReference>
<dbReference type="PANTHER" id="PTHR30348:SF14">
    <property type="entry name" value="BLR8050 PROTEIN"/>
    <property type="match status" value="1"/>
</dbReference>
<dbReference type="SUPFAM" id="SSF117396">
    <property type="entry name" value="TM1631-like"/>
    <property type="match status" value="1"/>
</dbReference>
<dbReference type="RefSeq" id="WP_007807748.1">
    <property type="nucleotide sequence ID" value="NZ_AJXT01000022.1"/>
</dbReference>
<dbReference type="Pfam" id="PF01904">
    <property type="entry name" value="DUF72"/>
    <property type="match status" value="1"/>
</dbReference>
<dbReference type="Proteomes" id="UP000003226">
    <property type="component" value="Unassembled WGS sequence"/>
</dbReference>
<evidence type="ECO:0008006" key="3">
    <source>
        <dbReference type="Google" id="ProtNLM"/>
    </source>
</evidence>
<dbReference type="EMBL" id="AJXT01000022">
    <property type="protein sequence ID" value="EIL93228.1"/>
    <property type="molecule type" value="Genomic_DNA"/>
</dbReference>
<dbReference type="Gene3D" id="3.20.20.410">
    <property type="entry name" value="Protein of unknown function UPF0759"/>
    <property type="match status" value="1"/>
</dbReference>
<comment type="caution">
    <text evidence="1">The sequence shown here is derived from an EMBL/GenBank/DDBJ whole genome shotgun (WGS) entry which is preliminary data.</text>
</comment>
<dbReference type="PANTHER" id="PTHR30348">
    <property type="entry name" value="UNCHARACTERIZED PROTEIN YECE"/>
    <property type="match status" value="1"/>
</dbReference>